<feature type="domain" description="RNase H type-1" evidence="1">
    <location>
        <begin position="340"/>
        <end position="459"/>
    </location>
</feature>
<accession>A0A8T1Z6X2</accession>
<sequence length="469" mass="52116">MASLMSPQSFAPPLLLPPPDPPPFVLPPDLSTVVFPPEPPDPPDSLYRSSMASPSILQVKFSDLDLKQFQVYNLVASFSLMPSVGTPFASLRSITAVCSSWYQAFHVTCLELWISPPRLSHPLVTPFEGFVSVRGSSISELFAFSWNMPSIISQLSQYKDVMILSIFMLLLPQYEAVLPLFNLRPPLPLYEAAMPWFNLRLPLPQYEVVMISIRLKLLLPHHEAVMSLIKLRLPLPQYEDLLPLSAWILWFLWKSRNLLIFENRDTIAEDSVSKAICAAKEWQAAQLATHSPARARCTPLPLIEDSTNPLPLTEDLSTRIPRTEVQLLPLPPHEVIYCFTDAAWNASTGSCGMGWIFKTQDHRVIHQGSATRLHTPSALAAEALAMKYALIAASRMEFTSIKVSSDSQVLISLLNTETSTNELQGILHDIAFASLSFLSIKFTFVPRNANLLADALAKSVLASLDVLSA</sequence>
<evidence type="ECO:0000259" key="1">
    <source>
        <dbReference type="Pfam" id="PF13456"/>
    </source>
</evidence>
<dbReference type="PANTHER" id="PTHR47074:SF11">
    <property type="entry name" value="REVERSE TRANSCRIPTASE-LIKE PROTEIN"/>
    <property type="match status" value="1"/>
</dbReference>
<proteinExistence type="predicted"/>
<organism evidence="2 3">
    <name type="scientific">Arabidopsis suecica</name>
    <name type="common">Swedish thale-cress</name>
    <name type="synonym">Cardaminopsis suecica</name>
    <dbReference type="NCBI Taxonomy" id="45249"/>
    <lineage>
        <taxon>Eukaryota</taxon>
        <taxon>Viridiplantae</taxon>
        <taxon>Streptophyta</taxon>
        <taxon>Embryophyta</taxon>
        <taxon>Tracheophyta</taxon>
        <taxon>Spermatophyta</taxon>
        <taxon>Magnoliopsida</taxon>
        <taxon>eudicotyledons</taxon>
        <taxon>Gunneridae</taxon>
        <taxon>Pentapetalae</taxon>
        <taxon>rosids</taxon>
        <taxon>malvids</taxon>
        <taxon>Brassicales</taxon>
        <taxon>Brassicaceae</taxon>
        <taxon>Camelineae</taxon>
        <taxon>Arabidopsis</taxon>
    </lineage>
</organism>
<dbReference type="Pfam" id="PF13456">
    <property type="entry name" value="RVT_3"/>
    <property type="match status" value="1"/>
</dbReference>
<dbReference type="CDD" id="cd06222">
    <property type="entry name" value="RNase_H_like"/>
    <property type="match status" value="1"/>
</dbReference>
<dbReference type="InterPro" id="IPR052929">
    <property type="entry name" value="RNase_H-like_EbsB-rel"/>
</dbReference>
<dbReference type="GO" id="GO:0003676">
    <property type="term" value="F:nucleic acid binding"/>
    <property type="evidence" value="ECO:0007669"/>
    <property type="project" value="InterPro"/>
</dbReference>
<dbReference type="EMBL" id="JAEFBJ010000011">
    <property type="protein sequence ID" value="KAG7554845.1"/>
    <property type="molecule type" value="Genomic_DNA"/>
</dbReference>
<dbReference type="GO" id="GO:0004523">
    <property type="term" value="F:RNA-DNA hybrid ribonuclease activity"/>
    <property type="evidence" value="ECO:0007669"/>
    <property type="project" value="InterPro"/>
</dbReference>
<protein>
    <submittedName>
        <fullName evidence="2">Ribonuclease H-like superfamily</fullName>
    </submittedName>
</protein>
<dbReference type="PANTHER" id="PTHR47074">
    <property type="entry name" value="BNAC02G40300D PROTEIN"/>
    <property type="match status" value="1"/>
</dbReference>
<dbReference type="Proteomes" id="UP000694251">
    <property type="component" value="Chromosome 11"/>
</dbReference>
<dbReference type="OrthoDB" id="1110729at2759"/>
<dbReference type="InterPro" id="IPR044730">
    <property type="entry name" value="RNase_H-like_dom_plant"/>
</dbReference>
<evidence type="ECO:0000313" key="2">
    <source>
        <dbReference type="EMBL" id="KAG7554845.1"/>
    </source>
</evidence>
<comment type="caution">
    <text evidence="2">The sequence shown here is derived from an EMBL/GenBank/DDBJ whole genome shotgun (WGS) entry which is preliminary data.</text>
</comment>
<keyword evidence="3" id="KW-1185">Reference proteome</keyword>
<reference evidence="2 3" key="1">
    <citation type="submission" date="2020-12" db="EMBL/GenBank/DDBJ databases">
        <title>Concerted genomic and epigenomic changes stabilize Arabidopsis allopolyploids.</title>
        <authorList>
            <person name="Chen Z."/>
        </authorList>
    </citation>
    <scope>NUCLEOTIDE SEQUENCE [LARGE SCALE GENOMIC DNA]</scope>
    <source>
        <strain evidence="2">As9502</strain>
        <tissue evidence="2">Leaf</tissue>
    </source>
</reference>
<gene>
    <name evidence="2" type="ORF">ISN44_As11g010460</name>
</gene>
<name>A0A8T1Z6X2_ARASU</name>
<evidence type="ECO:0000313" key="3">
    <source>
        <dbReference type="Proteomes" id="UP000694251"/>
    </source>
</evidence>
<dbReference type="AlphaFoldDB" id="A0A8T1Z6X2"/>
<dbReference type="InterPro" id="IPR002156">
    <property type="entry name" value="RNaseH_domain"/>
</dbReference>